<evidence type="ECO:0000256" key="10">
    <source>
        <dbReference type="ARBA" id="ARBA00042300"/>
    </source>
</evidence>
<dbReference type="InterPro" id="IPR033379">
    <property type="entry name" value="Acid_Pase_AS"/>
</dbReference>
<dbReference type="PROSITE" id="PS00778">
    <property type="entry name" value="HIS_ACID_PHOSPHAT_2"/>
    <property type="match status" value="1"/>
</dbReference>
<protein>
    <recommendedName>
        <fullName evidence="16">Phytase A</fullName>
        <ecNumber evidence="4">3.1.3.8</ecNumber>
    </recommendedName>
    <alternativeName>
        <fullName evidence="17">Histidine acid phosphatase phyA</fullName>
    </alternativeName>
    <alternativeName>
        <fullName evidence="10">Myo-inositol hexakisphosphate phosphohydrolase A</fullName>
    </alternativeName>
    <alternativeName>
        <fullName evidence="9">Myo-inositol-hexaphosphate 3-phosphohydrolase A</fullName>
    </alternativeName>
</protein>
<accession>A0A1Q5TJP6</accession>
<keyword evidence="21" id="KW-1185">Reference proteome</keyword>
<reference evidence="20 21" key="1">
    <citation type="submission" date="2016-10" db="EMBL/GenBank/DDBJ databases">
        <title>Genome sequence of the ascomycete fungus Penicillium subrubescens.</title>
        <authorList>
            <person name="De Vries R.P."/>
            <person name="Peng M."/>
            <person name="Dilokpimol A."/>
            <person name="Hilden K."/>
            <person name="Makela M.R."/>
            <person name="Grigoriev I."/>
            <person name="Riley R."/>
            <person name="Granchi Z."/>
        </authorList>
    </citation>
    <scope>NUCLEOTIDE SEQUENCE [LARGE SCALE GENOMIC DNA]</scope>
    <source>
        <strain evidence="20 21">CBS 132785</strain>
    </source>
</reference>
<dbReference type="EC" id="3.1.3.8" evidence="4"/>
<evidence type="ECO:0000256" key="9">
    <source>
        <dbReference type="ARBA" id="ARBA00041857"/>
    </source>
</evidence>
<dbReference type="InterPro" id="IPR029033">
    <property type="entry name" value="His_PPase_superfam"/>
</dbReference>
<comment type="subcellular location">
    <subcellularLocation>
        <location evidence="1">Secreted</location>
    </subcellularLocation>
</comment>
<dbReference type="GO" id="GO:0003993">
    <property type="term" value="F:acid phosphatase activity"/>
    <property type="evidence" value="ECO:0007669"/>
    <property type="project" value="TreeGrafter"/>
</dbReference>
<dbReference type="PANTHER" id="PTHR20963">
    <property type="entry name" value="MULTIPLE INOSITOL POLYPHOSPHATE PHOSPHATASE-RELATED"/>
    <property type="match status" value="1"/>
</dbReference>
<evidence type="ECO:0000313" key="20">
    <source>
        <dbReference type="EMBL" id="OKP00447.1"/>
    </source>
</evidence>
<proteinExistence type="inferred from homology"/>
<evidence type="ECO:0000256" key="2">
    <source>
        <dbReference type="ARBA" id="ARBA00005375"/>
    </source>
</evidence>
<evidence type="ECO:0000256" key="1">
    <source>
        <dbReference type="ARBA" id="ARBA00004613"/>
    </source>
</evidence>
<sequence length="533" mass="58307">MAGYSNKDRHEEESLLGNAGDKRSSSTPYPAVKSCRWTLVSLVALLSLVSVAAVYMVNEYEPSRDVPVDERGRPDLMVVSPSSSQSKKIVHRSKACSTVDGGYNCFSSISHRWGQYSPYFSLAGEGVSNTVPEKCDVTFVQVLSRHGARYPTASKSKKYKTLIQAIQANATAFKGNTAFLKSYNYTLGSDDLTTFGERQMVNSGIKFYQRYEDLTRKHVPFIRSADSSRVVESGRFFIQGLQQSKLQDKAADHSQANATINVVISEDPGANNTLNHNTCTAFEASELGDEASENYTAIIAPSMAKRLHASLPGVTLSNDEVIYLMDMCAYDTVSTTPDASQESSFCALFTDAEWSQYNYLQSLGKYYGYGAGNPLGPTQGVGFVNELIARMTHTPVQDETSTNHTLDAPGAATFPVNRTLYADFTHDNGMIPIFFALGLYNGTGALPEDHIQSAAQADGYSAAWTVPFAARAYIEMMQCSRRSEPLVRVLVNDRVVPLHGCKADALGRCRRSDFVRALSFARSGGDWASCHSS</sequence>
<comment type="catalytic activity">
    <reaction evidence="15">
        <text>1D-myo-inositol hexakisphosphate + H2O = 1D-myo-inositol 1,2,4,5,6-pentakisphosphate + phosphate</text>
        <dbReference type="Rhea" id="RHEA:16989"/>
        <dbReference type="ChEBI" id="CHEBI:15377"/>
        <dbReference type="ChEBI" id="CHEBI:43474"/>
        <dbReference type="ChEBI" id="CHEBI:57798"/>
        <dbReference type="ChEBI" id="CHEBI:58130"/>
        <dbReference type="EC" id="3.1.3.8"/>
    </reaction>
    <physiologicalReaction direction="left-to-right" evidence="15">
        <dbReference type="Rhea" id="RHEA:16990"/>
    </physiologicalReaction>
</comment>
<dbReference type="GO" id="GO:0016158">
    <property type="term" value="F:inositol hexakisphosphate 3-phosphatase activity"/>
    <property type="evidence" value="ECO:0007669"/>
    <property type="project" value="UniProtKB-EC"/>
</dbReference>
<feature type="compositionally biased region" description="Basic and acidic residues" evidence="18">
    <location>
        <begin position="1"/>
        <end position="13"/>
    </location>
</feature>
<evidence type="ECO:0000256" key="7">
    <source>
        <dbReference type="ARBA" id="ARBA00023157"/>
    </source>
</evidence>
<comment type="catalytic activity">
    <reaction evidence="12">
        <text>1D-myo-inositol 1,2-bisphosphate + H2O = 1D-myo-inositol 2-phosphate + phosphate</text>
        <dbReference type="Rhea" id="RHEA:77135"/>
        <dbReference type="ChEBI" id="CHEBI:15377"/>
        <dbReference type="ChEBI" id="CHEBI:43474"/>
        <dbReference type="ChEBI" id="CHEBI:84142"/>
        <dbReference type="ChEBI" id="CHEBI:195539"/>
    </reaction>
    <physiologicalReaction direction="left-to-right" evidence="12">
        <dbReference type="Rhea" id="RHEA:77136"/>
    </physiologicalReaction>
</comment>
<keyword evidence="19" id="KW-0812">Transmembrane</keyword>
<dbReference type="Pfam" id="PF00328">
    <property type="entry name" value="His_Phos_2"/>
    <property type="match status" value="1"/>
</dbReference>
<keyword evidence="19" id="KW-0472">Membrane</keyword>
<evidence type="ECO:0000256" key="6">
    <source>
        <dbReference type="ARBA" id="ARBA00022801"/>
    </source>
</evidence>
<comment type="subunit">
    <text evidence="3">Monomer.</text>
</comment>
<keyword evidence="6" id="KW-0378">Hydrolase</keyword>
<comment type="similarity">
    <text evidence="2">Belongs to the histidine acid phosphatase family.</text>
</comment>
<feature type="region of interest" description="Disordered" evidence="18">
    <location>
        <begin position="1"/>
        <end position="29"/>
    </location>
</feature>
<comment type="catalytic activity">
    <reaction evidence="13">
        <text>1D-myo-inositol 1,2,6-trisphosphate + H2O = 1D-myo-inositol 1,2-bisphosphate + phosphate</text>
        <dbReference type="Rhea" id="RHEA:77131"/>
        <dbReference type="ChEBI" id="CHEBI:15377"/>
        <dbReference type="ChEBI" id="CHEBI:43474"/>
        <dbReference type="ChEBI" id="CHEBI:195537"/>
        <dbReference type="ChEBI" id="CHEBI:195539"/>
    </reaction>
    <physiologicalReaction direction="left-to-right" evidence="13">
        <dbReference type="Rhea" id="RHEA:77132"/>
    </physiologicalReaction>
</comment>
<evidence type="ECO:0000313" key="21">
    <source>
        <dbReference type="Proteomes" id="UP000186955"/>
    </source>
</evidence>
<keyword evidence="5" id="KW-0964">Secreted</keyword>
<dbReference type="STRING" id="1316194.A0A1Q5TJP6"/>
<dbReference type="GO" id="GO:0005576">
    <property type="term" value="C:extracellular region"/>
    <property type="evidence" value="ECO:0007669"/>
    <property type="project" value="UniProtKB-SubCell"/>
</dbReference>
<dbReference type="SMR" id="A0A1Q5TJP6"/>
<dbReference type="CDD" id="cd07061">
    <property type="entry name" value="HP_HAP_like"/>
    <property type="match status" value="1"/>
</dbReference>
<evidence type="ECO:0000256" key="19">
    <source>
        <dbReference type="SAM" id="Phobius"/>
    </source>
</evidence>
<dbReference type="InterPro" id="IPR000560">
    <property type="entry name" value="His_Pase_clade-2"/>
</dbReference>
<keyword evidence="8" id="KW-0325">Glycoprotein</keyword>
<keyword evidence="19" id="KW-1133">Transmembrane helix</keyword>
<evidence type="ECO:0000256" key="17">
    <source>
        <dbReference type="ARBA" id="ARBA00044262"/>
    </source>
</evidence>
<dbReference type="PROSITE" id="PS00616">
    <property type="entry name" value="HIS_ACID_PHOSPHAT_1"/>
    <property type="match status" value="1"/>
</dbReference>
<organism evidence="20 21">
    <name type="scientific">Penicillium subrubescens</name>
    <dbReference type="NCBI Taxonomy" id="1316194"/>
    <lineage>
        <taxon>Eukaryota</taxon>
        <taxon>Fungi</taxon>
        <taxon>Dikarya</taxon>
        <taxon>Ascomycota</taxon>
        <taxon>Pezizomycotina</taxon>
        <taxon>Eurotiomycetes</taxon>
        <taxon>Eurotiomycetidae</taxon>
        <taxon>Eurotiales</taxon>
        <taxon>Aspergillaceae</taxon>
        <taxon>Penicillium</taxon>
    </lineage>
</organism>
<evidence type="ECO:0000256" key="4">
    <source>
        <dbReference type="ARBA" id="ARBA00012632"/>
    </source>
</evidence>
<comment type="catalytic activity">
    <reaction evidence="14">
        <text>1D-myo-inositol 1,2,4,5,6-pentakisphosphate + H2O = 1D-myo-inositol 1,2,5,6-tetrakisphosphate + phosphate</text>
        <dbReference type="Rhea" id="RHEA:77115"/>
        <dbReference type="ChEBI" id="CHEBI:15377"/>
        <dbReference type="ChEBI" id="CHEBI:43474"/>
        <dbReference type="ChEBI" id="CHEBI:57798"/>
        <dbReference type="ChEBI" id="CHEBI:195535"/>
    </reaction>
    <physiologicalReaction direction="left-to-right" evidence="14">
        <dbReference type="Rhea" id="RHEA:77116"/>
    </physiologicalReaction>
</comment>
<evidence type="ECO:0000256" key="12">
    <source>
        <dbReference type="ARBA" id="ARBA00043675"/>
    </source>
</evidence>
<evidence type="ECO:0000256" key="3">
    <source>
        <dbReference type="ARBA" id="ARBA00011245"/>
    </source>
</evidence>
<evidence type="ECO:0000256" key="14">
    <source>
        <dbReference type="ARBA" id="ARBA00043748"/>
    </source>
</evidence>
<dbReference type="Gene3D" id="3.40.50.1240">
    <property type="entry name" value="Phosphoglycerate mutase-like"/>
    <property type="match status" value="1"/>
</dbReference>
<comment type="caution">
    <text evidence="20">The sequence shown here is derived from an EMBL/GenBank/DDBJ whole genome shotgun (WGS) entry which is preliminary data.</text>
</comment>
<dbReference type="SUPFAM" id="SSF53254">
    <property type="entry name" value="Phosphoglycerate mutase-like"/>
    <property type="match status" value="1"/>
</dbReference>
<dbReference type="FunFam" id="3.40.50.1240:FF:000027">
    <property type="entry name" value="3-phytase A"/>
    <property type="match status" value="1"/>
</dbReference>
<comment type="catalytic activity">
    <reaction evidence="11">
        <text>1D-myo-inositol 1,2,5,6-tetrakisphosphate + H2O = 1D-myo-inositol 1,2,6-trisphosphate + phosphate</text>
        <dbReference type="Rhea" id="RHEA:77119"/>
        <dbReference type="ChEBI" id="CHEBI:15377"/>
        <dbReference type="ChEBI" id="CHEBI:43474"/>
        <dbReference type="ChEBI" id="CHEBI:195535"/>
        <dbReference type="ChEBI" id="CHEBI:195537"/>
    </reaction>
    <physiologicalReaction direction="left-to-right" evidence="11">
        <dbReference type="Rhea" id="RHEA:77120"/>
    </physiologicalReaction>
</comment>
<evidence type="ECO:0000256" key="18">
    <source>
        <dbReference type="SAM" id="MobiDB-lite"/>
    </source>
</evidence>
<dbReference type="PANTHER" id="PTHR20963:SF24">
    <property type="entry name" value="3-PHYTASE B"/>
    <property type="match status" value="1"/>
</dbReference>
<evidence type="ECO:0000256" key="15">
    <source>
        <dbReference type="ARBA" id="ARBA00043788"/>
    </source>
</evidence>
<dbReference type="OrthoDB" id="6509975at2759"/>
<dbReference type="Proteomes" id="UP000186955">
    <property type="component" value="Unassembled WGS sequence"/>
</dbReference>
<name>A0A1Q5TJP6_9EURO</name>
<dbReference type="AlphaFoldDB" id="A0A1Q5TJP6"/>
<evidence type="ECO:0000256" key="11">
    <source>
        <dbReference type="ARBA" id="ARBA00043670"/>
    </source>
</evidence>
<keyword evidence="7" id="KW-1015">Disulfide bond</keyword>
<evidence type="ECO:0000256" key="13">
    <source>
        <dbReference type="ARBA" id="ARBA00043721"/>
    </source>
</evidence>
<feature type="transmembrane region" description="Helical" evidence="19">
    <location>
        <begin position="37"/>
        <end position="57"/>
    </location>
</feature>
<evidence type="ECO:0000256" key="8">
    <source>
        <dbReference type="ARBA" id="ARBA00023180"/>
    </source>
</evidence>
<gene>
    <name evidence="20" type="ORF">PENSUB_7904</name>
</gene>
<evidence type="ECO:0000256" key="16">
    <source>
        <dbReference type="ARBA" id="ARBA00044106"/>
    </source>
</evidence>
<evidence type="ECO:0000256" key="5">
    <source>
        <dbReference type="ARBA" id="ARBA00022525"/>
    </source>
</evidence>
<dbReference type="EMBL" id="MNBE01000647">
    <property type="protein sequence ID" value="OKP00447.1"/>
    <property type="molecule type" value="Genomic_DNA"/>
</dbReference>